<dbReference type="EMBL" id="MN740162">
    <property type="protein sequence ID" value="QHT91117.1"/>
    <property type="molecule type" value="Genomic_DNA"/>
</dbReference>
<sequence length="138" mass="16399">MSSSSDCLVLMIEEYDIDNVRTDNTVYVLYDQKDEQYVIRGKRNDTKNTKGCCFSFNCKNIKSLEYFISFIICKNNLWNFTLYNYDNLPYRSENITYDYLSDNASSEIELSGYDKTNYSKEKLKNLFKTIKNVFNNYN</sequence>
<reference evidence="1" key="1">
    <citation type="journal article" date="2020" name="Nature">
        <title>Giant virus diversity and host interactions through global metagenomics.</title>
        <authorList>
            <person name="Schulz F."/>
            <person name="Roux S."/>
            <person name="Paez-Espino D."/>
            <person name="Jungbluth S."/>
            <person name="Walsh D.A."/>
            <person name="Denef V.J."/>
            <person name="McMahon K.D."/>
            <person name="Konstantinidis K.T."/>
            <person name="Eloe-Fadrosh E.A."/>
            <person name="Kyrpides N.C."/>
            <person name="Woyke T."/>
        </authorList>
    </citation>
    <scope>NUCLEOTIDE SEQUENCE</scope>
    <source>
        <strain evidence="1">GVMAG-M-3300023184-72</strain>
    </source>
</reference>
<name>A0A6C0IGT3_9ZZZZ</name>
<protein>
    <submittedName>
        <fullName evidence="1">Uncharacterized protein</fullName>
    </submittedName>
</protein>
<dbReference type="AlphaFoldDB" id="A0A6C0IGT3"/>
<proteinExistence type="predicted"/>
<accession>A0A6C0IGT3</accession>
<organism evidence="1">
    <name type="scientific">viral metagenome</name>
    <dbReference type="NCBI Taxonomy" id="1070528"/>
    <lineage>
        <taxon>unclassified sequences</taxon>
        <taxon>metagenomes</taxon>
        <taxon>organismal metagenomes</taxon>
    </lineage>
</organism>
<evidence type="ECO:0000313" key="1">
    <source>
        <dbReference type="EMBL" id="QHT91117.1"/>
    </source>
</evidence>